<keyword evidence="2" id="KW-0614">Plasmid</keyword>
<sequence length="47" mass="5281">MEQTLNELIINNRAEVALMGLKIFGSFAALILTGWAYTHADWSKVNE</sequence>
<reference evidence="2 3" key="2">
    <citation type="journal article" date="2012" name="Stand. Genomic Sci.">
        <title>Complete genome sequence of the orange-red pigmented, radioresistant Deinococcus proteolyticus type strain (MRP(T)).</title>
        <authorList>
            <person name="Copeland A."/>
            <person name="Zeytun A."/>
            <person name="Yassawong M."/>
            <person name="Nolan M."/>
            <person name="Lucas S."/>
            <person name="Hammon N."/>
            <person name="Deshpande S."/>
            <person name="Cheng J.F."/>
            <person name="Han C."/>
            <person name="Tapia R."/>
            <person name="Goodwin L.A."/>
            <person name="Pitluck S."/>
            <person name="Mavromatis K."/>
            <person name="Liolios K."/>
            <person name="Pagani I."/>
            <person name="Ivanova N."/>
            <person name="Mikhailova N."/>
            <person name="Pati A."/>
            <person name="Chen A."/>
            <person name="Palaniappan K."/>
            <person name="Land M."/>
            <person name="Hauser L."/>
            <person name="Jeffries C.D."/>
            <person name="Brambilla E.M."/>
            <person name="Rohde M."/>
            <person name="Sikorski J."/>
            <person name="Pukall R."/>
            <person name="Goker M."/>
            <person name="Detter J.C."/>
            <person name="Woyke T."/>
            <person name="Bristow J."/>
            <person name="Eisen J.A."/>
            <person name="Markowitz V."/>
            <person name="Hugenholtz P."/>
            <person name="Kyrpides N.C."/>
            <person name="Klenk H.P."/>
            <person name="Lapidus A."/>
        </authorList>
    </citation>
    <scope>NUCLEOTIDE SEQUENCE [LARGE SCALE GENOMIC DNA]</scope>
    <source>
        <strain evidence="3">ATCC 35074 / DSM 20540 / JCM 6276 / NBRC 101906 / NCIMB 13154 / VKM Ac-1939 / CCM 2703 / MRP</strain>
        <plasmid evidence="3">Plasmid pDEIPR02</plasmid>
    </source>
</reference>
<keyword evidence="1" id="KW-1133">Transmembrane helix</keyword>
<protein>
    <submittedName>
        <fullName evidence="2">Uncharacterized protein</fullName>
    </submittedName>
</protein>
<name>F0RQ80_DEIPM</name>
<keyword evidence="1" id="KW-0812">Transmembrane</keyword>
<dbReference type="KEGG" id="dpt:Deipr_2314"/>
<dbReference type="RefSeq" id="WP_013615793.1">
    <property type="nucleotide sequence ID" value="NC_015162.1"/>
</dbReference>
<evidence type="ECO:0000256" key="1">
    <source>
        <dbReference type="SAM" id="Phobius"/>
    </source>
</evidence>
<keyword evidence="1" id="KW-0472">Membrane</keyword>
<gene>
    <name evidence="2" type="ordered locus">Deipr_2314</name>
</gene>
<evidence type="ECO:0000313" key="2">
    <source>
        <dbReference type="EMBL" id="ADY27439.1"/>
    </source>
</evidence>
<dbReference type="AlphaFoldDB" id="F0RQ80"/>
<geneLocation type="plasmid" evidence="2 3">
    <name>pDEIPR02</name>
</geneLocation>
<dbReference type="HOGENOM" id="CLU_3167165_0_0_0"/>
<evidence type="ECO:0000313" key="3">
    <source>
        <dbReference type="Proteomes" id="UP000007718"/>
    </source>
</evidence>
<keyword evidence="3" id="KW-1185">Reference proteome</keyword>
<organism evidence="2 3">
    <name type="scientific">Deinococcus proteolyticus (strain ATCC 35074 / DSM 20540 / JCM 6276 / NBRC 101906 / NCIMB 13154 / VKM Ac-1939 / CCM 2703 / MRP)</name>
    <dbReference type="NCBI Taxonomy" id="693977"/>
    <lineage>
        <taxon>Bacteria</taxon>
        <taxon>Thermotogati</taxon>
        <taxon>Deinococcota</taxon>
        <taxon>Deinococci</taxon>
        <taxon>Deinococcales</taxon>
        <taxon>Deinococcaceae</taxon>
        <taxon>Deinococcus</taxon>
    </lineage>
</organism>
<reference evidence="3" key="1">
    <citation type="submission" date="2011-02" db="EMBL/GenBank/DDBJ databases">
        <title>The complete sequence of plasmid2 of Deinococcus proteolyticus DSM 20540.</title>
        <authorList>
            <consortium name="US DOE Joint Genome Institute (JGI-PGF)"/>
            <person name="Lucas S."/>
            <person name="Copeland A."/>
            <person name="Lapidus A."/>
            <person name="Bruce D."/>
            <person name="Goodwin L."/>
            <person name="Pitluck S."/>
            <person name="Kyrpides N."/>
            <person name="Mavromatis K."/>
            <person name="Pagani I."/>
            <person name="Ivanova N."/>
            <person name="Ovchinnikova G."/>
            <person name="Zeytun A."/>
            <person name="Detter J.C."/>
            <person name="Han C."/>
            <person name="Land M."/>
            <person name="Hauser L."/>
            <person name="Markowitz V."/>
            <person name="Cheng J.-F."/>
            <person name="Hugenholtz P."/>
            <person name="Woyke T."/>
            <person name="Wu D."/>
            <person name="Pukall R."/>
            <person name="Steenblock K."/>
            <person name="Brambilla E."/>
            <person name="Klenk H.-P."/>
            <person name="Eisen J.A."/>
        </authorList>
    </citation>
    <scope>NUCLEOTIDE SEQUENCE [LARGE SCALE GENOMIC DNA]</scope>
    <source>
        <strain evidence="3">ATCC 35074 / DSM 20540 / JCM 6276 / NBRC 101906 / NCIMB 13154 / VKM Ac-1939 / CCM 2703 / MRP</strain>
        <plasmid evidence="3">Plasmid pDEIPR02</plasmid>
    </source>
</reference>
<proteinExistence type="predicted"/>
<feature type="transmembrane region" description="Helical" evidence="1">
    <location>
        <begin position="16"/>
        <end position="37"/>
    </location>
</feature>
<dbReference type="EMBL" id="CP002538">
    <property type="protein sequence ID" value="ADY27439.1"/>
    <property type="molecule type" value="Genomic_DNA"/>
</dbReference>
<dbReference type="Proteomes" id="UP000007718">
    <property type="component" value="Plasmid pDEIPR02"/>
</dbReference>
<accession>F0RQ80</accession>